<dbReference type="InterPro" id="IPR015424">
    <property type="entry name" value="PyrdxlP-dep_Trfase"/>
</dbReference>
<evidence type="ECO:0000256" key="4">
    <source>
        <dbReference type="ARBA" id="ARBA00023125"/>
    </source>
</evidence>
<protein>
    <submittedName>
        <fullName evidence="7">PLP-dependent aminotransferase family protein</fullName>
    </submittedName>
</protein>
<dbReference type="RefSeq" id="WP_149171907.1">
    <property type="nucleotide sequence ID" value="NZ_VTOY01000009.1"/>
</dbReference>
<dbReference type="InterPro" id="IPR004839">
    <property type="entry name" value="Aminotransferase_I/II_large"/>
</dbReference>
<dbReference type="AlphaFoldDB" id="A0A5D6W0G0"/>
<dbReference type="Pfam" id="PF00392">
    <property type="entry name" value="GntR"/>
    <property type="match status" value="1"/>
</dbReference>
<dbReference type="SUPFAM" id="SSF46785">
    <property type="entry name" value="Winged helix' DNA-binding domain"/>
    <property type="match status" value="1"/>
</dbReference>
<gene>
    <name evidence="7" type="ORF">FZ040_10300</name>
</gene>
<evidence type="ECO:0000256" key="2">
    <source>
        <dbReference type="ARBA" id="ARBA00022898"/>
    </source>
</evidence>
<keyword evidence="8" id="KW-1185">Reference proteome</keyword>
<dbReference type="InterPro" id="IPR000524">
    <property type="entry name" value="Tscrpt_reg_HTH_GntR"/>
</dbReference>
<keyword evidence="4" id="KW-0238">DNA-binding</keyword>
<dbReference type="CDD" id="cd00609">
    <property type="entry name" value="AAT_like"/>
    <property type="match status" value="1"/>
</dbReference>
<keyword evidence="3" id="KW-0805">Transcription regulation</keyword>
<comment type="caution">
    <text evidence="7">The sequence shown here is derived from an EMBL/GenBank/DDBJ whole genome shotgun (WGS) entry which is preliminary data.</text>
</comment>
<dbReference type="SUPFAM" id="SSF53383">
    <property type="entry name" value="PLP-dependent transferases"/>
    <property type="match status" value="1"/>
</dbReference>
<evidence type="ECO:0000259" key="6">
    <source>
        <dbReference type="PROSITE" id="PS50949"/>
    </source>
</evidence>
<dbReference type="GO" id="GO:0003700">
    <property type="term" value="F:DNA-binding transcription factor activity"/>
    <property type="evidence" value="ECO:0007669"/>
    <property type="project" value="InterPro"/>
</dbReference>
<dbReference type="InterPro" id="IPR015421">
    <property type="entry name" value="PyrdxlP-dep_Trfase_major"/>
</dbReference>
<dbReference type="GO" id="GO:0030170">
    <property type="term" value="F:pyridoxal phosphate binding"/>
    <property type="evidence" value="ECO:0007669"/>
    <property type="project" value="InterPro"/>
</dbReference>
<keyword evidence="7" id="KW-0032">Aminotransferase</keyword>
<name>A0A5D6W0G0_9FIRM</name>
<dbReference type="Gene3D" id="1.10.10.10">
    <property type="entry name" value="Winged helix-like DNA-binding domain superfamily/Winged helix DNA-binding domain"/>
    <property type="match status" value="1"/>
</dbReference>
<dbReference type="PROSITE" id="PS50949">
    <property type="entry name" value="HTH_GNTR"/>
    <property type="match status" value="1"/>
</dbReference>
<sequence length="467" mass="52801">MLTYPLAQAGDTPLYEYLYDCIRKDILSGRLQAGEKLPSKRGLAAHLGISTITVEGAYGQLMAEGYCQSAPRRGFFVSKVQHSGLEREQYLPKAKEPAPKAKPEWLADFVSNSISPELFPFATWTRLLRRVVAEDAESLLARSPGFGVLPLRQAIAEHLRSFRGLSVSAEQIVVGAGTEYLYNLLVQFLGRDKRFCVENPGYERVRKIYGACGADFVSAAMDAKGVRLEELERLQAQVLHISPSHHFPTGIIMPVSRRYELLGWAAARPERYIIEDDYDSEFRLTGRPIPTVMGIDVSDRVIYMNTFSKSLTPTIRISYMVLPKEIVEPFKEKLGFYSCTVSNFEQYTLAKFIGEGYFEKHINRMRAYYRRKRERLLALLKASPAAARMKVIEHGSGLHFLLQFDKSIPDDALQQKFMAEKINMKPLADYYEGAPLSCRHTFVLNYSGVRDEKLEAAVAAISRVLLN</sequence>
<dbReference type="Pfam" id="PF00155">
    <property type="entry name" value="Aminotran_1_2"/>
    <property type="match status" value="1"/>
</dbReference>
<keyword evidence="7" id="KW-0808">Transferase</keyword>
<dbReference type="PANTHER" id="PTHR46577">
    <property type="entry name" value="HTH-TYPE TRANSCRIPTIONAL REGULATORY PROTEIN GABR"/>
    <property type="match status" value="1"/>
</dbReference>
<dbReference type="EMBL" id="VTOY01000009">
    <property type="protein sequence ID" value="TYZ21396.1"/>
    <property type="molecule type" value="Genomic_DNA"/>
</dbReference>
<accession>A0A5D6W0G0</accession>
<proteinExistence type="inferred from homology"/>
<dbReference type="InterPro" id="IPR036390">
    <property type="entry name" value="WH_DNA-bd_sf"/>
</dbReference>
<dbReference type="SMART" id="SM00345">
    <property type="entry name" value="HTH_GNTR"/>
    <property type="match status" value="1"/>
</dbReference>
<dbReference type="InterPro" id="IPR036388">
    <property type="entry name" value="WH-like_DNA-bd_sf"/>
</dbReference>
<keyword evidence="5" id="KW-0804">Transcription</keyword>
<dbReference type="CDD" id="cd07377">
    <property type="entry name" value="WHTH_GntR"/>
    <property type="match status" value="1"/>
</dbReference>
<dbReference type="GO" id="GO:0008483">
    <property type="term" value="F:transaminase activity"/>
    <property type="evidence" value="ECO:0007669"/>
    <property type="project" value="UniProtKB-KW"/>
</dbReference>
<dbReference type="OrthoDB" id="9808770at2"/>
<dbReference type="Proteomes" id="UP000323646">
    <property type="component" value="Unassembled WGS sequence"/>
</dbReference>
<comment type="similarity">
    <text evidence="1">In the C-terminal section; belongs to the class-I pyridoxal-phosphate-dependent aminotransferase family.</text>
</comment>
<dbReference type="GO" id="GO:0003677">
    <property type="term" value="F:DNA binding"/>
    <property type="evidence" value="ECO:0007669"/>
    <property type="project" value="UniProtKB-KW"/>
</dbReference>
<evidence type="ECO:0000256" key="3">
    <source>
        <dbReference type="ARBA" id="ARBA00023015"/>
    </source>
</evidence>
<evidence type="ECO:0000256" key="5">
    <source>
        <dbReference type="ARBA" id="ARBA00023163"/>
    </source>
</evidence>
<dbReference type="Gene3D" id="3.40.640.10">
    <property type="entry name" value="Type I PLP-dependent aspartate aminotransferase-like (Major domain)"/>
    <property type="match status" value="1"/>
</dbReference>
<reference evidence="7 8" key="1">
    <citation type="submission" date="2019-08" db="EMBL/GenBank/DDBJ databases">
        <title>Selenomonas sp. mPRGC5 and Selenomonas sp. mPRGC8 isolated from ruminal fluid of dairy goat (Capra hircus).</title>
        <authorList>
            <person name="Poothong S."/>
            <person name="Nuengjamnong C."/>
            <person name="Tanasupawat S."/>
        </authorList>
    </citation>
    <scope>NUCLEOTIDE SEQUENCE [LARGE SCALE GENOMIC DNA]</scope>
    <source>
        <strain evidence="8">mPRGC5</strain>
    </source>
</reference>
<dbReference type="InterPro" id="IPR051446">
    <property type="entry name" value="HTH_trans_reg/aminotransferase"/>
</dbReference>
<evidence type="ECO:0000313" key="7">
    <source>
        <dbReference type="EMBL" id="TYZ21396.1"/>
    </source>
</evidence>
<keyword evidence="2" id="KW-0663">Pyridoxal phosphate</keyword>
<organism evidence="7 8">
    <name type="scientific">Selenomonas ruminis</name>
    <dbReference type="NCBI Taxonomy" id="2593411"/>
    <lineage>
        <taxon>Bacteria</taxon>
        <taxon>Bacillati</taxon>
        <taxon>Bacillota</taxon>
        <taxon>Negativicutes</taxon>
        <taxon>Selenomonadales</taxon>
        <taxon>Selenomonadaceae</taxon>
        <taxon>Selenomonas</taxon>
    </lineage>
</organism>
<feature type="domain" description="HTH gntR-type" evidence="6">
    <location>
        <begin position="12"/>
        <end position="80"/>
    </location>
</feature>
<evidence type="ECO:0000313" key="8">
    <source>
        <dbReference type="Proteomes" id="UP000323646"/>
    </source>
</evidence>
<dbReference type="PANTHER" id="PTHR46577:SF1">
    <property type="entry name" value="HTH-TYPE TRANSCRIPTIONAL REGULATORY PROTEIN GABR"/>
    <property type="match status" value="1"/>
</dbReference>
<evidence type="ECO:0000256" key="1">
    <source>
        <dbReference type="ARBA" id="ARBA00005384"/>
    </source>
</evidence>